<evidence type="ECO:0000256" key="8">
    <source>
        <dbReference type="ARBA" id="ARBA00022741"/>
    </source>
</evidence>
<keyword evidence="9" id="KW-0460">Magnesium</keyword>
<keyword evidence="7" id="KW-0479">Metal-binding</keyword>
<comment type="caution">
    <text evidence="14">The sequence shown here is derived from an EMBL/GenBank/DDBJ whole genome shotgun (WGS) entry which is preliminary data.</text>
</comment>
<dbReference type="Gene3D" id="3.90.1640.10">
    <property type="entry name" value="inorganic pyrophosphatase (n-terminal core)"/>
    <property type="match status" value="1"/>
</dbReference>
<evidence type="ECO:0000256" key="10">
    <source>
        <dbReference type="ARBA" id="ARBA00022884"/>
    </source>
</evidence>
<dbReference type="Gene3D" id="1.10.3090.10">
    <property type="entry name" value="cca-adding enzyme, domain 2"/>
    <property type="match status" value="1"/>
</dbReference>
<accession>A0A833HM61</accession>
<dbReference type="SUPFAM" id="SSF64182">
    <property type="entry name" value="DHH phosphoesterases"/>
    <property type="match status" value="1"/>
</dbReference>
<dbReference type="GO" id="GO:0008033">
    <property type="term" value="P:tRNA processing"/>
    <property type="evidence" value="ECO:0007669"/>
    <property type="project" value="UniProtKB-KW"/>
</dbReference>
<dbReference type="InterPro" id="IPR000644">
    <property type="entry name" value="CBS_dom"/>
</dbReference>
<dbReference type="SUPFAM" id="SSF81301">
    <property type="entry name" value="Nucleotidyltransferase"/>
    <property type="match status" value="1"/>
</dbReference>
<dbReference type="InterPro" id="IPR046342">
    <property type="entry name" value="CBS_dom_sf"/>
</dbReference>
<keyword evidence="3" id="KW-0820">tRNA-binding</keyword>
<evidence type="ECO:0000256" key="6">
    <source>
        <dbReference type="ARBA" id="ARBA00022695"/>
    </source>
</evidence>
<dbReference type="Pfam" id="PF00571">
    <property type="entry name" value="CBS"/>
    <property type="match status" value="2"/>
</dbReference>
<evidence type="ECO:0000256" key="7">
    <source>
        <dbReference type="ARBA" id="ARBA00022723"/>
    </source>
</evidence>
<evidence type="ECO:0000256" key="12">
    <source>
        <dbReference type="RuleBase" id="RU003953"/>
    </source>
</evidence>
<dbReference type="Gene3D" id="3.30.460.10">
    <property type="entry name" value="Beta Polymerase, domain 2"/>
    <property type="match status" value="1"/>
</dbReference>
<evidence type="ECO:0000256" key="11">
    <source>
        <dbReference type="PROSITE-ProRule" id="PRU00703"/>
    </source>
</evidence>
<proteinExistence type="inferred from homology"/>
<keyword evidence="8" id="KW-0547">Nucleotide-binding</keyword>
<evidence type="ECO:0000313" key="14">
    <source>
        <dbReference type="EMBL" id="KAB3527369.1"/>
    </source>
</evidence>
<dbReference type="Proteomes" id="UP000465601">
    <property type="component" value="Unassembled WGS sequence"/>
</dbReference>
<feature type="domain" description="CBS" evidence="13">
    <location>
        <begin position="313"/>
        <end position="371"/>
    </location>
</feature>
<gene>
    <name evidence="14" type="ORF">F8153_12295</name>
</gene>
<dbReference type="EMBL" id="WBZB01000043">
    <property type="protein sequence ID" value="KAB3527369.1"/>
    <property type="molecule type" value="Genomic_DNA"/>
</dbReference>
<organism evidence="14 15">
    <name type="scientific">Alkaliphilus serpentinus</name>
    <dbReference type="NCBI Taxonomy" id="1482731"/>
    <lineage>
        <taxon>Bacteria</taxon>
        <taxon>Bacillati</taxon>
        <taxon>Bacillota</taxon>
        <taxon>Clostridia</taxon>
        <taxon>Peptostreptococcales</taxon>
        <taxon>Natronincolaceae</taxon>
        <taxon>Alkaliphilus</taxon>
    </lineage>
</organism>
<dbReference type="SUPFAM" id="SSF54631">
    <property type="entry name" value="CBS-domain pair"/>
    <property type="match status" value="1"/>
</dbReference>
<keyword evidence="10 12" id="KW-0694">RNA-binding</keyword>
<evidence type="ECO:0000313" key="15">
    <source>
        <dbReference type="Proteomes" id="UP000465601"/>
    </source>
</evidence>
<dbReference type="AlphaFoldDB" id="A0A833HM61"/>
<keyword evidence="5" id="KW-0819">tRNA processing</keyword>
<sequence>MRVIISHQNLDFDGLASMVAASKLYPDATMAYAGVLSHEVKGFVSLYKNILSIDTAGKLDFDDIKELIIVDVNSHNRIGKFKELIQKDIPILIYDHHDVSDRTIDKAEKKIFKYGACITILLKEIIEKGIKITPFEATLFALGIYADTHCLTLNHTTYHDAEAVAFLLKAEANLEIINEFLSTNMDSEQDQLFTQLLLKVEIHEINGYEIALAAMKSDFYIGQLGTMCEKILEFKNTDAAFMILEAEGRSNIVARSTTDEIHIPNILESFGGGGHLRAGSAAVKNLSLEDAKNQLMHHLKEKIEPQATAKDIMNYPVKTVFEDMTVEEVNKIMFRYGHTGMPVVKEDKLIGIISRTDIDKAMIHGLNHAPVKGFMRTSVMTISPTTTISEINDILINHNIGRVPVVEDGKIIGIVTRTDILRVLHGKNPPAWYHKTYTEEENTLDCSGLLHKLPKEIYEILDIAGRVGDDLNIKTYVVGGFVRDLILETENWDIDLMVEGDGIAFAEVLNTYFEGQLKLYHKFGTALITLENGQSIDIVTARREYYEYPAALPKIEKSSIWSDLFRRDFTINCMAIQLNKREEGKLIDYFGGLADIKNRKIRVLYNLSFIEDPTRIFRAIRFAARFNYGIEEETQNFIQQAITQGMIAKLSTDRIRDELLYIIREKSLLNSLLIMEDLGILKGIHPDLGIDDGFAESYSKIEDTLSQFKGVLREPNPVLLTIMLMLSNFPKEKLDEVIGLFSINKAWANIIYISLSNRNEVYTKLREDNLDKYQLYKILHALPEESIIYYYTDCKNPYIRHYLMFFSVKLRDIKTFITGEDLLKLGIKPGPSYTYILQEVLKAKVEGNIYTIEDELKLAKDFYESLKGE</sequence>
<name>A0A833HM61_9FIRM</name>
<evidence type="ECO:0000256" key="3">
    <source>
        <dbReference type="ARBA" id="ARBA00022555"/>
    </source>
</evidence>
<dbReference type="InterPro" id="IPR052390">
    <property type="entry name" value="tRNA_nt/polyA_polymerase"/>
</dbReference>
<dbReference type="InterPro" id="IPR038763">
    <property type="entry name" value="DHH_sf"/>
</dbReference>
<dbReference type="SMART" id="SM00116">
    <property type="entry name" value="CBS"/>
    <property type="match status" value="2"/>
</dbReference>
<dbReference type="InterPro" id="IPR002646">
    <property type="entry name" value="PolA_pol_head_dom"/>
</dbReference>
<dbReference type="Gene3D" id="3.10.580.10">
    <property type="entry name" value="CBS-domain"/>
    <property type="match status" value="1"/>
</dbReference>
<dbReference type="CDD" id="cd04595">
    <property type="entry name" value="CBS_pair_DHH_polyA_Pol_assoc"/>
    <property type="match status" value="1"/>
</dbReference>
<keyword evidence="11" id="KW-0129">CBS domain</keyword>
<evidence type="ECO:0000256" key="1">
    <source>
        <dbReference type="ARBA" id="ARBA00001946"/>
    </source>
</evidence>
<protein>
    <submittedName>
        <fullName evidence="14">CBS domain-containing protein</fullName>
    </submittedName>
</protein>
<dbReference type="RefSeq" id="WP_151866651.1">
    <property type="nucleotide sequence ID" value="NZ_WBZB01000043.1"/>
</dbReference>
<dbReference type="InterPro" id="IPR032828">
    <property type="entry name" value="PolyA_RNA-bd"/>
</dbReference>
<keyword evidence="4 12" id="KW-0808">Transferase</keyword>
<dbReference type="Pfam" id="PF01743">
    <property type="entry name" value="PolyA_pol"/>
    <property type="match status" value="1"/>
</dbReference>
<dbReference type="GO" id="GO:0046872">
    <property type="term" value="F:metal ion binding"/>
    <property type="evidence" value="ECO:0007669"/>
    <property type="project" value="UniProtKB-KW"/>
</dbReference>
<evidence type="ECO:0000256" key="5">
    <source>
        <dbReference type="ARBA" id="ARBA00022694"/>
    </source>
</evidence>
<dbReference type="CDD" id="cd05398">
    <property type="entry name" value="NT_ClassII-CCAase"/>
    <property type="match status" value="1"/>
</dbReference>
<comment type="cofactor">
    <cofactor evidence="1">
        <name>Mg(2+)</name>
        <dbReference type="ChEBI" id="CHEBI:18420"/>
    </cofactor>
</comment>
<dbReference type="InterPro" id="IPR001667">
    <property type="entry name" value="DDH_dom"/>
</dbReference>
<dbReference type="OrthoDB" id="9805698at2"/>
<reference evidence="14 15" key="1">
    <citation type="submission" date="2019-10" db="EMBL/GenBank/DDBJ databases">
        <title>Alkaliphilus serpentinus sp. nov. and Alkaliphilus pronyensis sp. nov., two novel anaerobic alkaliphilic species isolated from the serpentinized-hosted hydrothermal field of the Prony Bay (New Caledonia).</title>
        <authorList>
            <person name="Postec A."/>
        </authorList>
    </citation>
    <scope>NUCLEOTIDE SEQUENCE [LARGE SCALE GENOMIC DNA]</scope>
    <source>
        <strain evidence="14 15">LacT</strain>
    </source>
</reference>
<feature type="domain" description="CBS" evidence="13">
    <location>
        <begin position="375"/>
        <end position="430"/>
    </location>
</feature>
<keyword evidence="6" id="KW-0548">Nucleotidyltransferase</keyword>
<evidence type="ECO:0000259" key="13">
    <source>
        <dbReference type="PROSITE" id="PS51371"/>
    </source>
</evidence>
<dbReference type="GO" id="GO:0000166">
    <property type="term" value="F:nucleotide binding"/>
    <property type="evidence" value="ECO:0007669"/>
    <property type="project" value="UniProtKB-KW"/>
</dbReference>
<dbReference type="PANTHER" id="PTHR47788">
    <property type="entry name" value="POLYA POLYMERASE"/>
    <property type="match status" value="1"/>
</dbReference>
<keyword evidence="15" id="KW-1185">Reference proteome</keyword>
<dbReference type="Pfam" id="PF01368">
    <property type="entry name" value="DHH"/>
    <property type="match status" value="1"/>
</dbReference>
<evidence type="ECO:0000256" key="9">
    <source>
        <dbReference type="ARBA" id="ARBA00022842"/>
    </source>
</evidence>
<dbReference type="Pfam" id="PF12627">
    <property type="entry name" value="PolyA_pol_RNAbd"/>
    <property type="match status" value="1"/>
</dbReference>
<comment type="similarity">
    <text evidence="2 12">Belongs to the tRNA nucleotidyltransferase/poly(A) polymerase family.</text>
</comment>
<dbReference type="InterPro" id="IPR043519">
    <property type="entry name" value="NT_sf"/>
</dbReference>
<dbReference type="GO" id="GO:0016779">
    <property type="term" value="F:nucleotidyltransferase activity"/>
    <property type="evidence" value="ECO:0007669"/>
    <property type="project" value="UniProtKB-KW"/>
</dbReference>
<dbReference type="GO" id="GO:0000049">
    <property type="term" value="F:tRNA binding"/>
    <property type="evidence" value="ECO:0007669"/>
    <property type="project" value="UniProtKB-KW"/>
</dbReference>
<dbReference type="PROSITE" id="PS51371">
    <property type="entry name" value="CBS"/>
    <property type="match status" value="2"/>
</dbReference>
<dbReference type="PANTHER" id="PTHR47788:SF1">
    <property type="entry name" value="A-ADDING TRNA NUCLEOTIDYLTRANSFERASE"/>
    <property type="match status" value="1"/>
</dbReference>
<evidence type="ECO:0000256" key="2">
    <source>
        <dbReference type="ARBA" id="ARBA00007265"/>
    </source>
</evidence>
<evidence type="ECO:0000256" key="4">
    <source>
        <dbReference type="ARBA" id="ARBA00022679"/>
    </source>
</evidence>
<dbReference type="Gene3D" id="3.10.310.30">
    <property type="match status" value="1"/>
</dbReference>
<dbReference type="SUPFAM" id="SSF81891">
    <property type="entry name" value="Poly A polymerase C-terminal region-like"/>
    <property type="match status" value="1"/>
</dbReference>